<dbReference type="InterPro" id="IPR018490">
    <property type="entry name" value="cNMP-bd_dom_sf"/>
</dbReference>
<dbReference type="Pfam" id="PF00027">
    <property type="entry name" value="cNMP_binding"/>
    <property type="match status" value="1"/>
</dbReference>
<dbReference type="SUPFAM" id="SSF51206">
    <property type="entry name" value="cAMP-binding domain-like"/>
    <property type="match status" value="1"/>
</dbReference>
<dbReference type="PROSITE" id="PS50042">
    <property type="entry name" value="CNMP_BINDING_3"/>
    <property type="match status" value="1"/>
</dbReference>
<dbReference type="Proteomes" id="UP000241964">
    <property type="component" value="Unassembled WGS sequence"/>
</dbReference>
<organism evidence="2 3">
    <name type="scientific">Dyadobacter jiangsuensis</name>
    <dbReference type="NCBI Taxonomy" id="1591085"/>
    <lineage>
        <taxon>Bacteria</taxon>
        <taxon>Pseudomonadati</taxon>
        <taxon>Bacteroidota</taxon>
        <taxon>Cytophagia</taxon>
        <taxon>Cytophagales</taxon>
        <taxon>Spirosomataceae</taxon>
        <taxon>Dyadobacter</taxon>
    </lineage>
</organism>
<evidence type="ECO:0000313" key="3">
    <source>
        <dbReference type="Proteomes" id="UP000241964"/>
    </source>
</evidence>
<reference evidence="2 3" key="1">
    <citation type="submission" date="2018-03" db="EMBL/GenBank/DDBJ databases">
        <title>Genomic Encyclopedia of Archaeal and Bacterial Type Strains, Phase II (KMG-II): from individual species to whole genera.</title>
        <authorList>
            <person name="Goeker M."/>
        </authorList>
    </citation>
    <scope>NUCLEOTIDE SEQUENCE [LARGE SCALE GENOMIC DNA]</scope>
    <source>
        <strain evidence="2 3">DSM 29057</strain>
    </source>
</reference>
<feature type="domain" description="Cyclic nucleotide-binding" evidence="1">
    <location>
        <begin position="32"/>
        <end position="115"/>
    </location>
</feature>
<gene>
    <name evidence="2" type="ORF">CLV60_103259</name>
</gene>
<evidence type="ECO:0000313" key="2">
    <source>
        <dbReference type="EMBL" id="PSL31393.1"/>
    </source>
</evidence>
<dbReference type="AlphaFoldDB" id="A0A2P8GBQ0"/>
<dbReference type="EMBL" id="PYAS01000003">
    <property type="protein sequence ID" value="PSL31393.1"/>
    <property type="molecule type" value="Genomic_DNA"/>
</dbReference>
<dbReference type="InterPro" id="IPR000595">
    <property type="entry name" value="cNMP-bd_dom"/>
</dbReference>
<comment type="caution">
    <text evidence="2">The sequence shown here is derived from an EMBL/GenBank/DDBJ whole genome shotgun (WGS) entry which is preliminary data.</text>
</comment>
<dbReference type="InterPro" id="IPR014710">
    <property type="entry name" value="RmlC-like_jellyroll"/>
</dbReference>
<dbReference type="CDD" id="cd00038">
    <property type="entry name" value="CAP_ED"/>
    <property type="match status" value="1"/>
</dbReference>
<name>A0A2P8GBQ0_9BACT</name>
<accession>A0A2P8GBQ0</accession>
<sequence>MYGDILRATGTYRDSEVELFEKEVRLREVGKNELLLRKGEIARTVCYLLEGAVRQYDILPELEHNIIDLHLAGEWFFNHESLISQRPSALFMEAYTDCRFIEISLETIHYLTGKSLAFLQLNKVLESAFQRMHFFDQSMTPVEKYRHLLDNRPRLIQTFPLKIIASYLKITPETLSRARNAIANGVIS</sequence>
<dbReference type="Gene3D" id="2.60.120.10">
    <property type="entry name" value="Jelly Rolls"/>
    <property type="match status" value="1"/>
</dbReference>
<dbReference type="RefSeq" id="WP_170118728.1">
    <property type="nucleotide sequence ID" value="NZ_PYAS01000003.1"/>
</dbReference>
<proteinExistence type="predicted"/>
<keyword evidence="3" id="KW-1185">Reference proteome</keyword>
<protein>
    <submittedName>
        <fullName evidence="2">CRP-like cAMP-binding protein</fullName>
    </submittedName>
</protein>
<evidence type="ECO:0000259" key="1">
    <source>
        <dbReference type="PROSITE" id="PS50042"/>
    </source>
</evidence>